<reference evidence="5" key="1">
    <citation type="submission" date="2018-09" db="EMBL/GenBank/DDBJ databases">
        <authorList>
            <person name="Livingstone P.G."/>
            <person name="Whitworth D.E."/>
        </authorList>
    </citation>
    <scope>NUCLEOTIDE SEQUENCE [LARGE SCALE GENOMIC DNA]</scope>
    <source>
        <strain evidence="5">CA040B</strain>
    </source>
</reference>
<dbReference type="OrthoDB" id="5493667at2"/>
<dbReference type="Proteomes" id="UP000273405">
    <property type="component" value="Unassembled WGS sequence"/>
</dbReference>
<sequence>MLRRAMTASFRTLTALWLVLLAPLSPALAQDPSVPQDTPRALRFDWTRDGVITGAAGVLWISSESVFKSSLAPAQCRWCDRAPDGTDTLNRLDRWGRGLAGNTPESRKRADTWSNVIGFAGLPLGVLGAQYAAGRSSGASREFFAQDATIIVESAVIASVVNQAVKFTVGRERPFVHQLPDDAKGLTAHPTDNNLSFYSGHTNLAFSMVVSAGTVAALRGYKHQGLIWGVGLPLAASVGLLRMGADKHYLSDVLTGAVIGSAFGAAVPLLLHGRTDDDARPNAARTSSLSLSPSVGRQVVGVSGAF</sequence>
<feature type="transmembrane region" description="Helical" evidence="1">
    <location>
        <begin position="197"/>
        <end position="218"/>
    </location>
</feature>
<organism evidence="4 5">
    <name type="scientific">Corallococcus sicarius</name>
    <dbReference type="NCBI Taxonomy" id="2316726"/>
    <lineage>
        <taxon>Bacteria</taxon>
        <taxon>Pseudomonadati</taxon>
        <taxon>Myxococcota</taxon>
        <taxon>Myxococcia</taxon>
        <taxon>Myxococcales</taxon>
        <taxon>Cystobacterineae</taxon>
        <taxon>Myxococcaceae</taxon>
        <taxon>Corallococcus</taxon>
    </lineage>
</organism>
<dbReference type="InterPro" id="IPR036938">
    <property type="entry name" value="PAP2/HPO_sf"/>
</dbReference>
<dbReference type="InterPro" id="IPR000326">
    <property type="entry name" value="PAP2/HPO"/>
</dbReference>
<evidence type="ECO:0000256" key="1">
    <source>
        <dbReference type="SAM" id="Phobius"/>
    </source>
</evidence>
<dbReference type="Pfam" id="PF01569">
    <property type="entry name" value="PAP2"/>
    <property type="match status" value="1"/>
</dbReference>
<keyword evidence="1" id="KW-1133">Transmembrane helix</keyword>
<comment type="caution">
    <text evidence="4">The sequence shown here is derived from an EMBL/GenBank/DDBJ whole genome shotgun (WGS) entry which is preliminary data.</text>
</comment>
<keyword evidence="1" id="KW-0472">Membrane</keyword>
<evidence type="ECO:0000313" key="4">
    <source>
        <dbReference type="EMBL" id="RKH35093.1"/>
    </source>
</evidence>
<feature type="chain" id="PRO_5017181769" evidence="2">
    <location>
        <begin position="30"/>
        <end position="306"/>
    </location>
</feature>
<evidence type="ECO:0000259" key="3">
    <source>
        <dbReference type="SMART" id="SM00014"/>
    </source>
</evidence>
<dbReference type="SUPFAM" id="SSF48317">
    <property type="entry name" value="Acid phosphatase/Vanadium-dependent haloperoxidase"/>
    <property type="match status" value="1"/>
</dbReference>
<feature type="signal peptide" evidence="2">
    <location>
        <begin position="1"/>
        <end position="29"/>
    </location>
</feature>
<keyword evidence="5" id="KW-1185">Reference proteome</keyword>
<dbReference type="EMBL" id="RAWG01000330">
    <property type="protein sequence ID" value="RKH35093.1"/>
    <property type="molecule type" value="Genomic_DNA"/>
</dbReference>
<evidence type="ECO:0000256" key="2">
    <source>
        <dbReference type="SAM" id="SignalP"/>
    </source>
</evidence>
<gene>
    <name evidence="4" type="ORF">D7X12_34395</name>
</gene>
<feature type="transmembrane region" description="Helical" evidence="1">
    <location>
        <begin position="225"/>
        <end position="243"/>
    </location>
</feature>
<feature type="domain" description="Phosphatidic acid phosphatase type 2/haloperoxidase" evidence="3">
    <location>
        <begin position="149"/>
        <end position="268"/>
    </location>
</feature>
<accession>A0A3A8MSZ3</accession>
<name>A0A3A8MSZ3_9BACT</name>
<keyword evidence="1" id="KW-0812">Transmembrane</keyword>
<evidence type="ECO:0000313" key="5">
    <source>
        <dbReference type="Proteomes" id="UP000273405"/>
    </source>
</evidence>
<protein>
    <submittedName>
        <fullName evidence="4">Phosphatase PAP2 family protein</fullName>
    </submittedName>
</protein>
<proteinExistence type="predicted"/>
<dbReference type="Gene3D" id="1.20.144.10">
    <property type="entry name" value="Phosphatidic acid phosphatase type 2/haloperoxidase"/>
    <property type="match status" value="1"/>
</dbReference>
<feature type="transmembrane region" description="Helical" evidence="1">
    <location>
        <begin position="249"/>
        <end position="271"/>
    </location>
</feature>
<dbReference type="SMART" id="SM00014">
    <property type="entry name" value="acidPPc"/>
    <property type="match status" value="1"/>
</dbReference>
<dbReference type="AlphaFoldDB" id="A0A3A8MSZ3"/>
<keyword evidence="2" id="KW-0732">Signal</keyword>